<dbReference type="PROSITE" id="PS50835">
    <property type="entry name" value="IG_LIKE"/>
    <property type="match status" value="4"/>
</dbReference>
<reference evidence="6" key="1">
    <citation type="submission" date="2025-08" db="UniProtKB">
        <authorList>
            <consortium name="RefSeq"/>
        </authorList>
    </citation>
    <scope>IDENTIFICATION</scope>
    <source>
        <tissue evidence="6">Liver</tissue>
    </source>
</reference>
<dbReference type="PANTHER" id="PTHR19971">
    <property type="entry name" value="SIGNAL-REGULATORY PROTEIN BETA"/>
    <property type="match status" value="1"/>
</dbReference>
<dbReference type="CDD" id="cd05772">
    <property type="entry name" value="IgC1_SIRP_domain_2"/>
    <property type="match status" value="1"/>
</dbReference>
<dbReference type="InterPro" id="IPR036179">
    <property type="entry name" value="Ig-like_dom_sf"/>
</dbReference>
<feature type="domain" description="Ig-like" evidence="4">
    <location>
        <begin position="241"/>
        <end position="340"/>
    </location>
</feature>
<evidence type="ECO:0000256" key="2">
    <source>
        <dbReference type="ARBA" id="ARBA00023180"/>
    </source>
</evidence>
<dbReference type="RefSeq" id="XP_021080880.2">
    <property type="nucleotide sequence ID" value="XM_021225221.2"/>
</dbReference>
<dbReference type="GeneID" id="110340336"/>
<dbReference type="SMART" id="SM00407">
    <property type="entry name" value="IGc1"/>
    <property type="match status" value="2"/>
</dbReference>
<dbReference type="SMART" id="SM00409">
    <property type="entry name" value="IG"/>
    <property type="match status" value="2"/>
</dbReference>
<keyword evidence="5" id="KW-1185">Reference proteome</keyword>
<sequence>MFPAGAATEELKVIQPEKSVSVSAGESATLNCTVTSLLTVGHIVWYKHVGQHQQIFYRFTGEQFPRVQNVTDVSMGNNMDFSILISNVTFGDSGNYYCVKHNTSGNDTEPQSEGGTVLYVHGAAREELKITQPEKSISVSPGESATLNCTVNSLLPVGPIVWYKGVGKHRQFFYRFTGEQFPRVKNITDTSQRKNMDFSISISNVIPGDSGTYYCVKLRKSEDDKEFQSGGGTTLYVHATPSVPEVLGPAPKAAPEEKVNFICRSQGFSPSNISVKWFKDGNELSDIQTTVKPELKSHTYSVFSTAPLVLHIADINSEIICDVVHVALQKTTLRGSARLSDIIQVPPTLEMSQQPSEVRNLTYIACHVKKFYPLRLRLSWFENGNISRIEEPSTFTVNKDGTYSWNTWLLLKTSAQEGNLVVTCQVEHDGQPPIIKTHTVVVNEKQKEEGTDTTSGESLPLPYY</sequence>
<feature type="domain" description="Ig-like" evidence="4">
    <location>
        <begin position="126"/>
        <end position="215"/>
    </location>
</feature>
<dbReference type="KEGG" id="maua:110340336"/>
<gene>
    <name evidence="6" type="primary">LOC110340336</name>
</gene>
<evidence type="ECO:0000259" key="4">
    <source>
        <dbReference type="PROSITE" id="PS50835"/>
    </source>
</evidence>
<dbReference type="Pfam" id="PF07654">
    <property type="entry name" value="C1-set"/>
    <property type="match status" value="2"/>
</dbReference>
<feature type="domain" description="Ig-like" evidence="4">
    <location>
        <begin position="347"/>
        <end position="441"/>
    </location>
</feature>
<dbReference type="Proteomes" id="UP000886700">
    <property type="component" value="Unplaced"/>
</dbReference>
<dbReference type="InterPro" id="IPR003597">
    <property type="entry name" value="Ig_C1-set"/>
</dbReference>
<proteinExistence type="predicted"/>
<keyword evidence="1" id="KW-1015">Disulfide bond</keyword>
<organism evidence="5 6">
    <name type="scientific">Mesocricetus auratus</name>
    <name type="common">Golden hamster</name>
    <dbReference type="NCBI Taxonomy" id="10036"/>
    <lineage>
        <taxon>Eukaryota</taxon>
        <taxon>Metazoa</taxon>
        <taxon>Chordata</taxon>
        <taxon>Craniata</taxon>
        <taxon>Vertebrata</taxon>
        <taxon>Euteleostomi</taxon>
        <taxon>Mammalia</taxon>
        <taxon>Eutheria</taxon>
        <taxon>Euarchontoglires</taxon>
        <taxon>Glires</taxon>
        <taxon>Rodentia</taxon>
        <taxon>Myomorpha</taxon>
        <taxon>Muroidea</taxon>
        <taxon>Cricetidae</taxon>
        <taxon>Cricetinae</taxon>
        <taxon>Mesocricetus</taxon>
    </lineage>
</organism>
<dbReference type="InterPro" id="IPR051755">
    <property type="entry name" value="Ig-like_CS_Receptor"/>
</dbReference>
<evidence type="ECO:0000313" key="5">
    <source>
        <dbReference type="Proteomes" id="UP000886700"/>
    </source>
</evidence>
<accession>A0A3Q0CEM1</accession>
<dbReference type="CDD" id="cd16085">
    <property type="entry name" value="IgC1_SIRP_domain_3"/>
    <property type="match status" value="1"/>
</dbReference>
<dbReference type="InterPro" id="IPR003599">
    <property type="entry name" value="Ig_sub"/>
</dbReference>
<name>A0A3Q0CEM1_MESAU</name>
<evidence type="ECO:0000313" key="6">
    <source>
        <dbReference type="RefSeq" id="XP_021080880.2"/>
    </source>
</evidence>
<dbReference type="AlphaFoldDB" id="A0A3Q0CEM1"/>
<dbReference type="SMART" id="SM00408">
    <property type="entry name" value="IGc2"/>
    <property type="match status" value="2"/>
</dbReference>
<dbReference type="InterPro" id="IPR013783">
    <property type="entry name" value="Ig-like_fold"/>
</dbReference>
<dbReference type="Gene3D" id="2.60.40.10">
    <property type="entry name" value="Immunoglobulins"/>
    <property type="match status" value="4"/>
</dbReference>
<dbReference type="Pfam" id="PF07686">
    <property type="entry name" value="V-set"/>
    <property type="match status" value="2"/>
</dbReference>
<evidence type="ECO:0000256" key="1">
    <source>
        <dbReference type="ARBA" id="ARBA00023157"/>
    </source>
</evidence>
<dbReference type="InterPro" id="IPR013106">
    <property type="entry name" value="Ig_V-set"/>
</dbReference>
<protein>
    <submittedName>
        <fullName evidence="6">Signal-regulatory protein beta-1-like</fullName>
    </submittedName>
</protein>
<dbReference type="SMART" id="SM00406">
    <property type="entry name" value="IGv"/>
    <property type="match status" value="2"/>
</dbReference>
<dbReference type="InterPro" id="IPR007110">
    <property type="entry name" value="Ig-like_dom"/>
</dbReference>
<feature type="domain" description="Ig-like" evidence="4">
    <location>
        <begin position="3"/>
        <end position="114"/>
    </location>
</feature>
<dbReference type="SUPFAM" id="SSF48726">
    <property type="entry name" value="Immunoglobulin"/>
    <property type="match status" value="4"/>
</dbReference>
<feature type="region of interest" description="Disordered" evidence="3">
    <location>
        <begin position="445"/>
        <end position="464"/>
    </location>
</feature>
<evidence type="ECO:0000256" key="3">
    <source>
        <dbReference type="SAM" id="MobiDB-lite"/>
    </source>
</evidence>
<keyword evidence="2" id="KW-0325">Glycoprotein</keyword>
<dbReference type="InterPro" id="IPR003598">
    <property type="entry name" value="Ig_sub2"/>
</dbReference>